<comment type="caution">
    <text evidence="3">The sequence shown here is derived from an EMBL/GenBank/DDBJ whole genome shotgun (WGS) entry which is preliminary data.</text>
</comment>
<dbReference type="RefSeq" id="WP_213124891.1">
    <property type="nucleotide sequence ID" value="NZ_JAGYPG010000002.1"/>
</dbReference>
<dbReference type="PANTHER" id="PTHR43546">
    <property type="entry name" value="UPF0173 METAL-DEPENDENT HYDROLASE MJ1163-RELATED"/>
    <property type="match status" value="1"/>
</dbReference>
<organism evidence="3 4">
    <name type="scientific">Lederbergia citri</name>
    <dbReference type="NCBI Taxonomy" id="2833580"/>
    <lineage>
        <taxon>Bacteria</taxon>
        <taxon>Bacillati</taxon>
        <taxon>Bacillota</taxon>
        <taxon>Bacilli</taxon>
        <taxon>Bacillales</taxon>
        <taxon>Bacillaceae</taxon>
        <taxon>Lederbergia</taxon>
    </lineage>
</organism>
<reference evidence="3 4" key="1">
    <citation type="submission" date="2021-05" db="EMBL/GenBank/DDBJ databases">
        <title>Novel Bacillus species.</title>
        <authorList>
            <person name="Liu G."/>
        </authorList>
    </citation>
    <scope>NUCLEOTIDE SEQUENCE [LARGE SCALE GENOMIC DNA]</scope>
    <source>
        <strain evidence="4">FJAT-49780</strain>
    </source>
</reference>
<sequence>MEQSERGLEILKELNETVVPEGMLAVWFLGQNSVLLKGDGNKIVCIDPYLDPAPYRVFAPPFQAELLTNIDYVCISHDHSDHLDPYAVEAIAKVNNQTKFIAPAYCNDQLQECGVSPENIVKADTNLEWCTTDVKIKAIPAAHEEFEYSPEDGHRFVGYILDWNGVKVYHAGDTVIFPKLVETLRKEAIDLALLPINGRDFFRNEREIVGNMDVREAAELAVAAGVDTMIPLHYDMFAGNSEKPGRIIDYFYENYPMQKCHVCARFERFIYVSREALKGK</sequence>
<name>A0A942YGN5_9BACI</name>
<dbReference type="Pfam" id="PF12706">
    <property type="entry name" value="Lactamase_B_2"/>
    <property type="match status" value="1"/>
</dbReference>
<dbReference type="Proteomes" id="UP000681414">
    <property type="component" value="Unassembled WGS sequence"/>
</dbReference>
<gene>
    <name evidence="3" type="ORF">KHA97_11540</name>
</gene>
<dbReference type="InterPro" id="IPR050114">
    <property type="entry name" value="UPF0173_UPF0282_UlaG_hydrolase"/>
</dbReference>
<evidence type="ECO:0000313" key="3">
    <source>
        <dbReference type="EMBL" id="MBS4195692.1"/>
    </source>
</evidence>
<accession>A0A942YGN5</accession>
<keyword evidence="4" id="KW-1185">Reference proteome</keyword>
<protein>
    <submittedName>
        <fullName evidence="3">MBL fold metallo-hydrolase</fullName>
    </submittedName>
</protein>
<dbReference type="AlphaFoldDB" id="A0A942YGN5"/>
<dbReference type="InterPro" id="IPR001279">
    <property type="entry name" value="Metallo-B-lactamas"/>
</dbReference>
<dbReference type="EMBL" id="JAGYPG010000002">
    <property type="protein sequence ID" value="MBS4195692.1"/>
    <property type="molecule type" value="Genomic_DNA"/>
</dbReference>
<dbReference type="Gene3D" id="3.60.15.10">
    <property type="entry name" value="Ribonuclease Z/Hydroxyacylglutathione hydrolase-like"/>
    <property type="match status" value="1"/>
</dbReference>
<evidence type="ECO:0000256" key="1">
    <source>
        <dbReference type="ARBA" id="ARBA00022801"/>
    </source>
</evidence>
<dbReference type="PANTHER" id="PTHR43546:SF9">
    <property type="entry name" value="L-ASCORBATE-6-PHOSPHATE LACTONASE ULAG-RELATED"/>
    <property type="match status" value="1"/>
</dbReference>
<keyword evidence="1" id="KW-0378">Hydrolase</keyword>
<evidence type="ECO:0000313" key="4">
    <source>
        <dbReference type="Proteomes" id="UP000681414"/>
    </source>
</evidence>
<dbReference type="SUPFAM" id="SSF56281">
    <property type="entry name" value="Metallo-hydrolase/oxidoreductase"/>
    <property type="match status" value="1"/>
</dbReference>
<feature type="domain" description="Metallo-beta-lactamase" evidence="2">
    <location>
        <begin position="44"/>
        <end position="234"/>
    </location>
</feature>
<dbReference type="InterPro" id="IPR036866">
    <property type="entry name" value="RibonucZ/Hydroxyglut_hydro"/>
</dbReference>
<dbReference type="GO" id="GO:0016787">
    <property type="term" value="F:hydrolase activity"/>
    <property type="evidence" value="ECO:0007669"/>
    <property type="project" value="UniProtKB-KW"/>
</dbReference>
<proteinExistence type="predicted"/>
<evidence type="ECO:0000259" key="2">
    <source>
        <dbReference type="Pfam" id="PF12706"/>
    </source>
</evidence>